<dbReference type="PANTHER" id="PTHR33376:SF4">
    <property type="entry name" value="SIALIC ACID-BINDING PERIPLASMIC PROTEIN SIAP"/>
    <property type="match status" value="1"/>
</dbReference>
<dbReference type="PATRIC" id="fig|1385369.3.peg.495"/>
<dbReference type="RefSeq" id="WP_037446153.1">
    <property type="nucleotide sequence ID" value="NZ_AVFL01000001.1"/>
</dbReference>
<dbReference type="NCBIfam" id="NF037995">
    <property type="entry name" value="TRAP_S1"/>
    <property type="match status" value="1"/>
</dbReference>
<protein>
    <submittedName>
        <fullName evidence="3">C4-dicarboxylate ABC transporter substrate-binding protein</fullName>
    </submittedName>
</protein>
<sequence length="322" mass="35526">MRRLVTAAAMAATLMMSATAWAQTKWDLPTAYPDGNFHTQTLRWFADEVRKATDGQLDITLHSNASLFKMPEIKRAVQTGQVPAGEILLSAYGNEDPIFEADAIPFLAAGYPAARELYEAQKPLLEKRLGDQGIRLLYSVAWPGQGIYTKREIAKIADFRGIKFRAYNAATARLAELLGAAPTTVQQAEVPQAFATGVVDAMITSGATGVDVKAWEFSKFYYDTSAMHPRNIVMVGERAWRRLPDDVRTRVLEIAAKAEERGWRESERIAEDTKKTMGQNGLTIVQPSDALMTDVRAVGSTMIEEWVTKAGPDGRKIADALK</sequence>
<dbReference type="InterPro" id="IPR018389">
    <property type="entry name" value="DctP_fam"/>
</dbReference>
<dbReference type="Pfam" id="PF03480">
    <property type="entry name" value="DctP"/>
    <property type="match status" value="1"/>
</dbReference>
<name>W9HFS7_9PROT</name>
<reference evidence="3 4" key="1">
    <citation type="submission" date="2013-08" db="EMBL/GenBank/DDBJ databases">
        <title>The genome sequence of Skermanella stibiiresistens.</title>
        <authorList>
            <person name="Zhu W."/>
            <person name="Wang G."/>
        </authorList>
    </citation>
    <scope>NUCLEOTIDE SEQUENCE [LARGE SCALE GENOMIC DNA]</scope>
    <source>
        <strain evidence="3 4">SB22</strain>
    </source>
</reference>
<accession>W9HFS7</accession>
<dbReference type="InterPro" id="IPR038404">
    <property type="entry name" value="TRAP_DctP_sf"/>
</dbReference>
<dbReference type="STRING" id="1385369.N825_02505"/>
<proteinExistence type="predicted"/>
<evidence type="ECO:0000313" key="3">
    <source>
        <dbReference type="EMBL" id="EWY42743.1"/>
    </source>
</evidence>
<keyword evidence="1 2" id="KW-0732">Signal</keyword>
<dbReference type="GO" id="GO:0055085">
    <property type="term" value="P:transmembrane transport"/>
    <property type="evidence" value="ECO:0007669"/>
    <property type="project" value="InterPro"/>
</dbReference>
<comment type="caution">
    <text evidence="3">The sequence shown here is derived from an EMBL/GenBank/DDBJ whole genome shotgun (WGS) entry which is preliminary data.</text>
</comment>
<dbReference type="Proteomes" id="UP000019486">
    <property type="component" value="Unassembled WGS sequence"/>
</dbReference>
<evidence type="ECO:0000313" key="4">
    <source>
        <dbReference type="Proteomes" id="UP000019486"/>
    </source>
</evidence>
<dbReference type="Gene3D" id="3.40.190.170">
    <property type="entry name" value="Bacterial extracellular solute-binding protein, family 7"/>
    <property type="match status" value="1"/>
</dbReference>
<feature type="signal peptide" evidence="2">
    <location>
        <begin position="1"/>
        <end position="22"/>
    </location>
</feature>
<organism evidence="3 4">
    <name type="scientific">Skermanella stibiiresistens SB22</name>
    <dbReference type="NCBI Taxonomy" id="1385369"/>
    <lineage>
        <taxon>Bacteria</taxon>
        <taxon>Pseudomonadati</taxon>
        <taxon>Pseudomonadota</taxon>
        <taxon>Alphaproteobacteria</taxon>
        <taxon>Rhodospirillales</taxon>
        <taxon>Azospirillaceae</taxon>
        <taxon>Skermanella</taxon>
    </lineage>
</organism>
<evidence type="ECO:0000256" key="1">
    <source>
        <dbReference type="ARBA" id="ARBA00022729"/>
    </source>
</evidence>
<gene>
    <name evidence="3" type="ORF">N825_02505</name>
</gene>
<dbReference type="PANTHER" id="PTHR33376">
    <property type="match status" value="1"/>
</dbReference>
<evidence type="ECO:0000256" key="2">
    <source>
        <dbReference type="SAM" id="SignalP"/>
    </source>
</evidence>
<dbReference type="AlphaFoldDB" id="W9HFS7"/>
<dbReference type="EMBL" id="AVFL01000001">
    <property type="protein sequence ID" value="EWY42743.1"/>
    <property type="molecule type" value="Genomic_DNA"/>
</dbReference>
<dbReference type="CDD" id="cd13602">
    <property type="entry name" value="PBP2_TRAP_BpDctp6_7"/>
    <property type="match status" value="1"/>
</dbReference>
<keyword evidence="4" id="KW-1185">Reference proteome</keyword>
<feature type="chain" id="PRO_5004921098" evidence="2">
    <location>
        <begin position="23"/>
        <end position="322"/>
    </location>
</feature>
<dbReference type="OrthoDB" id="9783941at2"/>